<sequence length="160" mass="16423">MSANKRGLAVFIASSGFVGAELNVSVHLDATYAIDQIRGPVCGGVGDLPTGAACPIKGDIAVADCISTLSSYNGTDCVAPVSAECVVDAESSWSCVFPEGSASLKEDAEDLASTLTISSDASAQKSPWGDLPWRAPPPIDSSFSDAVVETIARNSELQVK</sequence>
<accession>A0A8T1VP18</accession>
<gene>
    <name evidence="2" type="ORF">PHYPSEUDO_006480</name>
</gene>
<comment type="caution">
    <text evidence="2">The sequence shown here is derived from an EMBL/GenBank/DDBJ whole genome shotgun (WGS) entry which is preliminary data.</text>
</comment>
<protein>
    <submittedName>
        <fullName evidence="2">Uncharacterized protein</fullName>
    </submittedName>
</protein>
<evidence type="ECO:0000313" key="3">
    <source>
        <dbReference type="Proteomes" id="UP000694044"/>
    </source>
</evidence>
<proteinExistence type="predicted"/>
<dbReference type="OrthoDB" id="102553at2759"/>
<evidence type="ECO:0000256" key="1">
    <source>
        <dbReference type="SAM" id="MobiDB-lite"/>
    </source>
</evidence>
<name>A0A8T1VP18_9STRA</name>
<dbReference type="EMBL" id="JAGDFM010000262">
    <property type="protein sequence ID" value="KAG7381104.1"/>
    <property type="molecule type" value="Genomic_DNA"/>
</dbReference>
<dbReference type="Proteomes" id="UP000694044">
    <property type="component" value="Unassembled WGS sequence"/>
</dbReference>
<reference evidence="2" key="1">
    <citation type="submission" date="2021-02" db="EMBL/GenBank/DDBJ databases">
        <authorList>
            <person name="Palmer J.M."/>
        </authorList>
    </citation>
    <scope>NUCLEOTIDE SEQUENCE</scope>
    <source>
        <strain evidence="2">SCRP734</strain>
    </source>
</reference>
<organism evidence="2 3">
    <name type="scientific">Phytophthora pseudosyringae</name>
    <dbReference type="NCBI Taxonomy" id="221518"/>
    <lineage>
        <taxon>Eukaryota</taxon>
        <taxon>Sar</taxon>
        <taxon>Stramenopiles</taxon>
        <taxon>Oomycota</taxon>
        <taxon>Peronosporomycetes</taxon>
        <taxon>Peronosporales</taxon>
        <taxon>Peronosporaceae</taxon>
        <taxon>Phytophthora</taxon>
    </lineage>
</organism>
<keyword evidence="3" id="KW-1185">Reference proteome</keyword>
<evidence type="ECO:0000313" key="2">
    <source>
        <dbReference type="EMBL" id="KAG7381104.1"/>
    </source>
</evidence>
<feature type="region of interest" description="Disordered" evidence="1">
    <location>
        <begin position="118"/>
        <end position="137"/>
    </location>
</feature>
<dbReference type="AlphaFoldDB" id="A0A8T1VP18"/>